<organism evidence="15 16">
    <name type="scientific">Desulfococcus multivorans DSM 2059</name>
    <dbReference type="NCBI Taxonomy" id="1121405"/>
    <lineage>
        <taxon>Bacteria</taxon>
        <taxon>Pseudomonadati</taxon>
        <taxon>Thermodesulfobacteriota</taxon>
        <taxon>Desulfobacteria</taxon>
        <taxon>Desulfobacterales</taxon>
        <taxon>Desulfococcaceae</taxon>
        <taxon>Desulfococcus</taxon>
    </lineage>
</organism>
<keyword evidence="16" id="KW-1185">Reference proteome</keyword>
<keyword evidence="10" id="KW-0234">DNA repair</keyword>
<evidence type="ECO:0000256" key="8">
    <source>
        <dbReference type="ARBA" id="ARBA00022827"/>
    </source>
</evidence>
<evidence type="ECO:0000259" key="14">
    <source>
        <dbReference type="PROSITE" id="PS51645"/>
    </source>
</evidence>
<accession>S7U1R6</accession>
<dbReference type="InterPro" id="IPR036134">
    <property type="entry name" value="Crypto/Photolyase_FAD-like_sf"/>
</dbReference>
<dbReference type="EMBL" id="ATHJ01000061">
    <property type="protein sequence ID" value="EPR42960.1"/>
    <property type="molecule type" value="Genomic_DNA"/>
</dbReference>
<comment type="cofactor">
    <cofactor evidence="1">
        <name>(6R)-5,10-methylene-5,6,7,8-tetrahydrofolate</name>
        <dbReference type="ChEBI" id="CHEBI:15636"/>
    </cofactor>
</comment>
<dbReference type="RefSeq" id="WP_020875058.1">
    <property type="nucleotide sequence ID" value="NZ_ATHJ01000061.1"/>
</dbReference>
<dbReference type="PATRIC" id="fig|1121405.3.peg.840"/>
<name>S7U1R6_DESML</name>
<evidence type="ECO:0000256" key="11">
    <source>
        <dbReference type="ARBA" id="ARBA00023239"/>
    </source>
</evidence>
<evidence type="ECO:0000313" key="16">
    <source>
        <dbReference type="Proteomes" id="UP000014977"/>
    </source>
</evidence>
<dbReference type="Gene3D" id="3.40.50.620">
    <property type="entry name" value="HUPs"/>
    <property type="match status" value="1"/>
</dbReference>
<proteinExistence type="inferred from homology"/>
<dbReference type="EC" id="4.1.99.3" evidence="4"/>
<dbReference type="InterPro" id="IPR014729">
    <property type="entry name" value="Rossmann-like_a/b/a_fold"/>
</dbReference>
<keyword evidence="9" id="KW-0238">DNA-binding</keyword>
<comment type="similarity">
    <text evidence="3">Belongs to the DNA photolyase class-2 family.</text>
</comment>
<evidence type="ECO:0000256" key="12">
    <source>
        <dbReference type="ARBA" id="ARBA00031671"/>
    </source>
</evidence>
<comment type="catalytic activity">
    <reaction evidence="13">
        <text>cyclobutadipyrimidine (in DNA) = 2 pyrimidine residues (in DNA).</text>
        <dbReference type="EC" id="4.1.99.3"/>
    </reaction>
</comment>
<gene>
    <name evidence="15" type="ORF">dsmv_0041</name>
</gene>
<sequence>MKIPQEMIRPMNRRPPSPGDFVLYWMQQSQRAECNPALEYAVETANRHRRPLLVVFGLSSGYPEANRRHYTFMLEGLAETRAALAGRGIHLAIHVGHPPDVALAAGRRAVAIICDQGYLRHQRQWRAEVAGAAACPVIQVDGDAVLPVATLYPKAAYNARILRMKIQELLWAFLYELEEIPLKISSSHIDPADILNAEDVALDSPDDLLKMIGLDDLSVPPSLFFTGGTAHAKRRFEDFLHRSLAVYDRHANQPQLDDVSHMSPYLHFGQISPLWLAMKVHAVQRDCPEGAAAFLEELIVRRELAVNHVWYAKGYDRYETLPSWARKTLDAHRGDNRPALYGPDELEKAETHDPYWNAAMKEMIHTGFMHNYMRMYWGKKVLEWSETPEVAFERLIRLNNRYFIDGRDPNSYAGIGWIFGLHDRAWKERPVFGKIRYMAASGLERKCDIRAYVRKVDRMVAAAPGP</sequence>
<evidence type="ECO:0000313" key="15">
    <source>
        <dbReference type="EMBL" id="EPR42960.1"/>
    </source>
</evidence>
<dbReference type="Proteomes" id="UP000014977">
    <property type="component" value="Unassembled WGS sequence"/>
</dbReference>
<dbReference type="FunFam" id="1.10.579.10:FF:000002">
    <property type="entry name" value="Deoxyribodipyrimidine photolyase"/>
    <property type="match status" value="1"/>
</dbReference>
<dbReference type="STRING" id="897.B2D07_10300"/>
<dbReference type="OrthoDB" id="9772484at2"/>
<evidence type="ECO:0000256" key="1">
    <source>
        <dbReference type="ARBA" id="ARBA00001932"/>
    </source>
</evidence>
<dbReference type="GO" id="GO:0003677">
    <property type="term" value="F:DNA binding"/>
    <property type="evidence" value="ECO:0007669"/>
    <property type="project" value="UniProtKB-KW"/>
</dbReference>
<evidence type="ECO:0000256" key="9">
    <source>
        <dbReference type="ARBA" id="ARBA00023125"/>
    </source>
</evidence>
<dbReference type="GO" id="GO:0000719">
    <property type="term" value="P:photoreactive repair"/>
    <property type="evidence" value="ECO:0007669"/>
    <property type="project" value="TreeGrafter"/>
</dbReference>
<reference evidence="15 16" key="1">
    <citation type="journal article" date="2013" name="Genome Announc.">
        <title>Draft genome sequences for three mercury-methylating, sulfate-reducing bacteria.</title>
        <authorList>
            <person name="Brown S.D."/>
            <person name="Hurt R.A.Jr."/>
            <person name="Gilmour C.C."/>
            <person name="Elias D.A."/>
        </authorList>
    </citation>
    <scope>NUCLEOTIDE SEQUENCE [LARGE SCALE GENOMIC DNA]</scope>
    <source>
        <strain evidence="15 16">DSM 2059</strain>
    </source>
</reference>
<dbReference type="GO" id="GO:0003904">
    <property type="term" value="F:deoxyribodipyrimidine photo-lyase activity"/>
    <property type="evidence" value="ECO:0007669"/>
    <property type="project" value="UniProtKB-EC"/>
</dbReference>
<evidence type="ECO:0000256" key="4">
    <source>
        <dbReference type="ARBA" id="ARBA00013149"/>
    </source>
</evidence>
<dbReference type="InterPro" id="IPR052219">
    <property type="entry name" value="Photolyase_Class-2"/>
</dbReference>
<dbReference type="SUPFAM" id="SSF52425">
    <property type="entry name" value="Cryptochrome/photolyase, N-terminal domain"/>
    <property type="match status" value="1"/>
</dbReference>
<protein>
    <recommendedName>
        <fullName evidence="5">Deoxyribodipyrimidine photo-lyase</fullName>
        <ecNumber evidence="4">4.1.99.3</ecNumber>
    </recommendedName>
    <alternativeName>
        <fullName evidence="12">DNA photolyase</fullName>
    </alternativeName>
</protein>
<dbReference type="SUPFAM" id="SSF48173">
    <property type="entry name" value="Cryptochrome/photolyase FAD-binding domain"/>
    <property type="match status" value="1"/>
</dbReference>
<feature type="domain" description="Photolyase/cryptochrome alpha/beta" evidence="14">
    <location>
        <begin position="20"/>
        <end position="148"/>
    </location>
</feature>
<dbReference type="Pfam" id="PF00875">
    <property type="entry name" value="DNA_photolyase"/>
    <property type="match status" value="1"/>
</dbReference>
<dbReference type="InterPro" id="IPR006050">
    <property type="entry name" value="DNA_photolyase_N"/>
</dbReference>
<evidence type="ECO:0000256" key="5">
    <source>
        <dbReference type="ARBA" id="ARBA00014046"/>
    </source>
</evidence>
<evidence type="ECO:0000256" key="10">
    <source>
        <dbReference type="ARBA" id="ARBA00023204"/>
    </source>
</evidence>
<evidence type="ECO:0000256" key="3">
    <source>
        <dbReference type="ARBA" id="ARBA00006409"/>
    </source>
</evidence>
<evidence type="ECO:0000256" key="13">
    <source>
        <dbReference type="ARBA" id="ARBA00033999"/>
    </source>
</evidence>
<comment type="cofactor">
    <cofactor evidence="2">
        <name>FAD</name>
        <dbReference type="ChEBI" id="CHEBI:57692"/>
    </cofactor>
</comment>
<dbReference type="Gene3D" id="1.10.579.10">
    <property type="entry name" value="DNA Cyclobutane Dipyrimidine Photolyase, subunit A, domain 3"/>
    <property type="match status" value="1"/>
</dbReference>
<evidence type="ECO:0000256" key="6">
    <source>
        <dbReference type="ARBA" id="ARBA00022630"/>
    </source>
</evidence>
<keyword evidence="8" id="KW-0274">FAD</keyword>
<dbReference type="eggNOG" id="COG0415">
    <property type="taxonomic scope" value="Bacteria"/>
</dbReference>
<keyword evidence="6" id="KW-0285">Flavoprotein</keyword>
<dbReference type="PANTHER" id="PTHR10211">
    <property type="entry name" value="DEOXYRIBODIPYRIMIDINE PHOTOLYASE"/>
    <property type="match status" value="1"/>
</dbReference>
<dbReference type="InterPro" id="IPR036155">
    <property type="entry name" value="Crypto/Photolyase_N_sf"/>
</dbReference>
<keyword evidence="7" id="KW-0227">DNA damage</keyword>
<dbReference type="Gene3D" id="1.25.40.80">
    <property type="match status" value="1"/>
</dbReference>
<comment type="caution">
    <text evidence="15">The sequence shown here is derived from an EMBL/GenBank/DDBJ whole genome shotgun (WGS) entry which is preliminary data.</text>
</comment>
<dbReference type="AlphaFoldDB" id="S7U1R6"/>
<keyword evidence="11 15" id="KW-0456">Lyase</keyword>
<dbReference type="PANTHER" id="PTHR10211:SF0">
    <property type="entry name" value="DEOXYRIBODIPYRIMIDINE PHOTO-LYASE"/>
    <property type="match status" value="1"/>
</dbReference>
<evidence type="ECO:0000256" key="2">
    <source>
        <dbReference type="ARBA" id="ARBA00001974"/>
    </source>
</evidence>
<evidence type="ECO:0000256" key="7">
    <source>
        <dbReference type="ARBA" id="ARBA00022763"/>
    </source>
</evidence>
<dbReference type="PROSITE" id="PS51645">
    <property type="entry name" value="PHR_CRY_ALPHA_BETA"/>
    <property type="match status" value="1"/>
</dbReference>